<evidence type="ECO:0000256" key="7">
    <source>
        <dbReference type="ARBA" id="ARBA00023204"/>
    </source>
</evidence>
<dbReference type="GO" id="GO:0005662">
    <property type="term" value="C:DNA replication factor A complex"/>
    <property type="evidence" value="ECO:0007669"/>
    <property type="project" value="TreeGrafter"/>
</dbReference>
<dbReference type="Gene3D" id="1.10.10.10">
    <property type="entry name" value="Winged helix-like DNA-binding domain superfamily/Winged helix DNA-binding domain"/>
    <property type="match status" value="1"/>
</dbReference>
<comment type="caution">
    <text evidence="11">The sequence shown here is derived from an EMBL/GenBank/DDBJ whole genome shotgun (WGS) entry which is preliminary data.</text>
</comment>
<dbReference type="InterPro" id="IPR036390">
    <property type="entry name" value="WH_DNA-bd_sf"/>
</dbReference>
<dbReference type="GO" id="GO:0006260">
    <property type="term" value="P:DNA replication"/>
    <property type="evidence" value="ECO:0007669"/>
    <property type="project" value="UniProtKB-KW"/>
</dbReference>
<gene>
    <name evidence="11" type="ORF">RND81_07G083800</name>
</gene>
<dbReference type="AlphaFoldDB" id="A0AAW1JPM8"/>
<dbReference type="Proteomes" id="UP001443914">
    <property type="component" value="Unassembled WGS sequence"/>
</dbReference>
<dbReference type="InterPro" id="IPR036388">
    <property type="entry name" value="WH-like_DNA-bd_sf"/>
</dbReference>
<dbReference type="GO" id="GO:0003697">
    <property type="term" value="F:single-stranded DNA binding"/>
    <property type="evidence" value="ECO:0007669"/>
    <property type="project" value="TreeGrafter"/>
</dbReference>
<dbReference type="EMBL" id="JBDFQZ010000007">
    <property type="protein sequence ID" value="KAK9705813.1"/>
    <property type="molecule type" value="Genomic_DNA"/>
</dbReference>
<dbReference type="PIRSF" id="PIRSF036949">
    <property type="entry name" value="RPA32"/>
    <property type="match status" value="1"/>
</dbReference>
<evidence type="ECO:0000256" key="1">
    <source>
        <dbReference type="ARBA" id="ARBA00004123"/>
    </source>
</evidence>
<accession>A0AAW1JPM8</accession>
<dbReference type="FunFam" id="2.40.50.140:FF:000184">
    <property type="entry name" value="replication protein A 32 kDa subunit A-like"/>
    <property type="match status" value="1"/>
</dbReference>
<comment type="similarity">
    <text evidence="2">Belongs to the replication factor A protein 2 family.</text>
</comment>
<dbReference type="InterPro" id="IPR012340">
    <property type="entry name" value="NA-bd_OB-fold"/>
</dbReference>
<dbReference type="GO" id="GO:0000724">
    <property type="term" value="P:double-strand break repair via homologous recombination"/>
    <property type="evidence" value="ECO:0007669"/>
    <property type="project" value="TreeGrafter"/>
</dbReference>
<sequence>MYGSQFDGSSAFAGGGFMPSQATQYADSSFAPAKNRDAQALVPLTVKQINQALLTSEDKSNFVVDGVDVNNVTIVGMVFNKVERVTDIGFVLDDGTGRIDVHRWVNEAYDTRETENIMDGMYVRVHANLKGFQGKRQLVAFATRPITDFNEITFHFLECIYVHFYNTKQRAASAPGDAQLTSSVNGTPFRGHQGALQNQFAGHVADLRGLDQMIMDHLHLPGSVAKEKGVHINELVQKLNAPLDRIMASITALVDEGLLYSTIDEEHFKSAANA</sequence>
<evidence type="ECO:0000256" key="2">
    <source>
        <dbReference type="ARBA" id="ARBA00007815"/>
    </source>
</evidence>
<dbReference type="GO" id="GO:0035861">
    <property type="term" value="C:site of double-strand break"/>
    <property type="evidence" value="ECO:0007669"/>
    <property type="project" value="TreeGrafter"/>
</dbReference>
<dbReference type="SUPFAM" id="SSF46785">
    <property type="entry name" value="Winged helix' DNA-binding domain"/>
    <property type="match status" value="1"/>
</dbReference>
<dbReference type="InterPro" id="IPR014646">
    <property type="entry name" value="Rfa2/RPA32"/>
</dbReference>
<dbReference type="FunFam" id="1.10.10.10:FF:000168">
    <property type="entry name" value="Replication protein A 32 kDa subunit"/>
    <property type="match status" value="1"/>
</dbReference>
<keyword evidence="5" id="KW-0238">DNA-binding</keyword>
<evidence type="ECO:0000256" key="5">
    <source>
        <dbReference type="ARBA" id="ARBA00023125"/>
    </source>
</evidence>
<dbReference type="GO" id="GO:0006289">
    <property type="term" value="P:nucleotide-excision repair"/>
    <property type="evidence" value="ECO:0007669"/>
    <property type="project" value="TreeGrafter"/>
</dbReference>
<evidence type="ECO:0000313" key="11">
    <source>
        <dbReference type="EMBL" id="KAK9705813.1"/>
    </source>
</evidence>
<keyword evidence="8" id="KW-0539">Nucleus</keyword>
<keyword evidence="4" id="KW-0227">DNA damage</keyword>
<evidence type="ECO:0000256" key="8">
    <source>
        <dbReference type="ARBA" id="ARBA00023242"/>
    </source>
</evidence>
<dbReference type="GO" id="GO:0000781">
    <property type="term" value="C:chromosome, telomeric region"/>
    <property type="evidence" value="ECO:0007669"/>
    <property type="project" value="TreeGrafter"/>
</dbReference>
<dbReference type="Pfam" id="PF08784">
    <property type="entry name" value="RPA_C"/>
    <property type="match status" value="1"/>
</dbReference>
<keyword evidence="7" id="KW-0234">DNA repair</keyword>
<feature type="domain" description="Replication protein A C-terminal" evidence="10">
    <location>
        <begin position="163"/>
        <end position="266"/>
    </location>
</feature>
<dbReference type="PANTHER" id="PTHR13989:SF16">
    <property type="entry name" value="REPLICATION PROTEIN A2"/>
    <property type="match status" value="1"/>
</dbReference>
<evidence type="ECO:0000259" key="10">
    <source>
        <dbReference type="Pfam" id="PF08784"/>
    </source>
</evidence>
<organism evidence="11 12">
    <name type="scientific">Saponaria officinalis</name>
    <name type="common">Common soapwort</name>
    <name type="synonym">Lychnis saponaria</name>
    <dbReference type="NCBI Taxonomy" id="3572"/>
    <lineage>
        <taxon>Eukaryota</taxon>
        <taxon>Viridiplantae</taxon>
        <taxon>Streptophyta</taxon>
        <taxon>Embryophyta</taxon>
        <taxon>Tracheophyta</taxon>
        <taxon>Spermatophyta</taxon>
        <taxon>Magnoliopsida</taxon>
        <taxon>eudicotyledons</taxon>
        <taxon>Gunneridae</taxon>
        <taxon>Pentapetalae</taxon>
        <taxon>Caryophyllales</taxon>
        <taxon>Caryophyllaceae</taxon>
        <taxon>Caryophylleae</taxon>
        <taxon>Saponaria</taxon>
    </lineage>
</organism>
<protein>
    <recommendedName>
        <fullName evidence="10">Replication protein A C-terminal domain-containing protein</fullName>
    </recommendedName>
</protein>
<dbReference type="PANTHER" id="PTHR13989">
    <property type="entry name" value="REPLICATION PROTEIN A-RELATED"/>
    <property type="match status" value="1"/>
</dbReference>
<evidence type="ECO:0000313" key="12">
    <source>
        <dbReference type="Proteomes" id="UP001443914"/>
    </source>
</evidence>
<dbReference type="Gene3D" id="2.40.50.140">
    <property type="entry name" value="Nucleic acid-binding proteins"/>
    <property type="match status" value="1"/>
</dbReference>
<comment type="function">
    <text evidence="9">Component of the replication protein A complex (RPA) required for DNA recombination, repair and replication. The activity of RPA is mediated by single-stranded DNA binding and protein interactions. Required fo cell division in meristems. Involved in the maintenance of transcriptional epigenetic gene silencing (TGS) at specific loci (including some transposons) by regulating histone H3 acetylation, 'Lys-4' and 'Lys-9' methylation.</text>
</comment>
<dbReference type="SUPFAM" id="SSF50249">
    <property type="entry name" value="Nucleic acid-binding proteins"/>
    <property type="match status" value="1"/>
</dbReference>
<dbReference type="CDD" id="cd04478">
    <property type="entry name" value="RPA2_DBD_D"/>
    <property type="match status" value="1"/>
</dbReference>
<dbReference type="InterPro" id="IPR040260">
    <property type="entry name" value="RFA2-like"/>
</dbReference>
<keyword evidence="6" id="KW-0233">DNA recombination</keyword>
<dbReference type="InterPro" id="IPR014892">
    <property type="entry name" value="RPA_C"/>
</dbReference>
<reference evidence="11" key="1">
    <citation type="submission" date="2024-03" db="EMBL/GenBank/DDBJ databases">
        <title>WGS assembly of Saponaria officinalis var. Norfolk2.</title>
        <authorList>
            <person name="Jenkins J."/>
            <person name="Shu S."/>
            <person name="Grimwood J."/>
            <person name="Barry K."/>
            <person name="Goodstein D."/>
            <person name="Schmutz J."/>
            <person name="Leebens-Mack J."/>
            <person name="Osbourn A."/>
        </authorList>
    </citation>
    <scope>NUCLEOTIDE SEQUENCE [LARGE SCALE GENOMIC DNA]</scope>
    <source>
        <strain evidence="11">JIC</strain>
    </source>
</reference>
<evidence type="ECO:0000256" key="4">
    <source>
        <dbReference type="ARBA" id="ARBA00022763"/>
    </source>
</evidence>
<comment type="subcellular location">
    <subcellularLocation>
        <location evidence="1">Nucleus</location>
    </subcellularLocation>
</comment>
<evidence type="ECO:0000256" key="9">
    <source>
        <dbReference type="ARBA" id="ARBA00057177"/>
    </source>
</evidence>
<name>A0AAW1JPM8_SAPOF</name>
<keyword evidence="12" id="KW-1185">Reference proteome</keyword>
<proteinExistence type="inferred from homology"/>
<evidence type="ECO:0000256" key="6">
    <source>
        <dbReference type="ARBA" id="ARBA00023172"/>
    </source>
</evidence>
<evidence type="ECO:0000256" key="3">
    <source>
        <dbReference type="ARBA" id="ARBA00022705"/>
    </source>
</evidence>
<keyword evidence="3" id="KW-0235">DNA replication</keyword>